<dbReference type="GO" id="GO:0016787">
    <property type="term" value="F:hydrolase activity"/>
    <property type="evidence" value="ECO:0007669"/>
    <property type="project" value="UniProtKB-KW"/>
</dbReference>
<evidence type="ECO:0000256" key="1">
    <source>
        <dbReference type="ARBA" id="ARBA00022801"/>
    </source>
</evidence>
<feature type="domain" description="Metallo-beta-lactamase" evidence="2">
    <location>
        <begin position="21"/>
        <end position="221"/>
    </location>
</feature>
<dbReference type="Gene3D" id="3.60.15.10">
    <property type="entry name" value="Ribonuclease Z/Hydroxyacylglutathione hydrolase-like"/>
    <property type="match status" value="1"/>
</dbReference>
<dbReference type="PANTHER" id="PTHR43546:SF9">
    <property type="entry name" value="L-ASCORBATE-6-PHOSPHATE LACTONASE ULAG-RELATED"/>
    <property type="match status" value="1"/>
</dbReference>
<dbReference type="Proteomes" id="UP000434580">
    <property type="component" value="Unassembled WGS sequence"/>
</dbReference>
<evidence type="ECO:0000313" key="3">
    <source>
        <dbReference type="EMBL" id="CAA0117276.1"/>
    </source>
</evidence>
<proteinExistence type="predicted"/>
<protein>
    <recommendedName>
        <fullName evidence="2">Metallo-beta-lactamase domain-containing protein</fullName>
    </recommendedName>
</protein>
<organism evidence="3 4">
    <name type="scientific">BD1-7 clade bacterium</name>
    <dbReference type="NCBI Taxonomy" id="2029982"/>
    <lineage>
        <taxon>Bacteria</taxon>
        <taxon>Pseudomonadati</taxon>
        <taxon>Pseudomonadota</taxon>
        <taxon>Gammaproteobacteria</taxon>
        <taxon>Cellvibrionales</taxon>
        <taxon>Spongiibacteraceae</taxon>
        <taxon>BD1-7 clade</taxon>
    </lineage>
</organism>
<dbReference type="InterPro" id="IPR050114">
    <property type="entry name" value="UPF0173_UPF0282_UlaG_hydrolase"/>
</dbReference>
<dbReference type="InterPro" id="IPR001279">
    <property type="entry name" value="Metallo-B-lactamas"/>
</dbReference>
<dbReference type="OrthoDB" id="9803916at2"/>
<dbReference type="Pfam" id="PF12706">
    <property type="entry name" value="Lactamase_B_2"/>
    <property type="match status" value="1"/>
</dbReference>
<dbReference type="InterPro" id="IPR036866">
    <property type="entry name" value="RibonucZ/Hydroxyglut_hydro"/>
</dbReference>
<evidence type="ECO:0000313" key="4">
    <source>
        <dbReference type="Proteomes" id="UP000434580"/>
    </source>
</evidence>
<dbReference type="EMBL" id="CACSII010000019">
    <property type="protein sequence ID" value="CAA0117276.1"/>
    <property type="molecule type" value="Genomic_DNA"/>
</dbReference>
<dbReference type="AlphaFoldDB" id="A0A5S9QHW0"/>
<dbReference type="SUPFAM" id="SSF56281">
    <property type="entry name" value="Metallo-hydrolase/oxidoreductase"/>
    <property type="match status" value="1"/>
</dbReference>
<reference evidence="3 4" key="1">
    <citation type="submission" date="2019-11" db="EMBL/GenBank/DDBJ databases">
        <authorList>
            <person name="Holert J."/>
        </authorList>
    </citation>
    <scope>NUCLEOTIDE SEQUENCE [LARGE SCALE GENOMIC DNA]</scope>
    <source>
        <strain evidence="3">BC5_2</strain>
    </source>
</reference>
<evidence type="ECO:0000259" key="2">
    <source>
        <dbReference type="Pfam" id="PF12706"/>
    </source>
</evidence>
<accession>A0A5S9QHW0</accession>
<gene>
    <name evidence="3" type="ORF">DPBNPPHM_02242</name>
</gene>
<sequence>MPIEIQFLGQVGCVITTPECRVMVDPYLSNAVAETESEDLVRRVPIPPISSTATAVDAVFITHNHLDHCDPETLHLIASLNENVPIFGPPSVINRLEKFPQNQNLNLKKLTRNFFLFGDIDVSILPSAHPIIRENAEGLWTTVGYLFNVAGRKIYHAGDTSLCQALIDHLKAHAPIDIGLIPVNECNFMRDASGILGNMSVREAFYLCDAVGIDRLIPTHWDMFDANCVYPEEISLLYRMISPSFELSVIEAGQSIHLDTQKAGSQTCLSAS</sequence>
<name>A0A5S9QHW0_9GAMM</name>
<keyword evidence="1" id="KW-0378">Hydrolase</keyword>
<dbReference type="PANTHER" id="PTHR43546">
    <property type="entry name" value="UPF0173 METAL-DEPENDENT HYDROLASE MJ1163-RELATED"/>
    <property type="match status" value="1"/>
</dbReference>